<feature type="binding site" evidence="7">
    <location>
        <position position="182"/>
    </location>
    <ligand>
        <name>substrate</name>
    </ligand>
</feature>
<evidence type="ECO:0000256" key="1">
    <source>
        <dbReference type="ARBA" id="ARBA00001255"/>
    </source>
</evidence>
<dbReference type="AlphaFoldDB" id="A0A4Q8AQR3"/>
<feature type="binding site" evidence="7">
    <location>
        <position position="424"/>
    </location>
    <ligand>
        <name>substrate</name>
    </ligand>
</feature>
<dbReference type="InterPro" id="IPR031705">
    <property type="entry name" value="Glyco_hydro_36_C"/>
</dbReference>
<dbReference type="InterPro" id="IPR038417">
    <property type="entry name" value="Alpga-gal_N_sf"/>
</dbReference>
<organism evidence="11 12">
    <name type="scientific">Microterricola gilva</name>
    <dbReference type="NCBI Taxonomy" id="393267"/>
    <lineage>
        <taxon>Bacteria</taxon>
        <taxon>Bacillati</taxon>
        <taxon>Actinomycetota</taxon>
        <taxon>Actinomycetes</taxon>
        <taxon>Micrococcales</taxon>
        <taxon>Microbacteriaceae</taxon>
        <taxon>Microterricola</taxon>
    </lineage>
</organism>
<dbReference type="EMBL" id="SHLC01000001">
    <property type="protein sequence ID" value="RZU67082.1"/>
    <property type="molecule type" value="Genomic_DNA"/>
</dbReference>
<dbReference type="InterPro" id="IPR000111">
    <property type="entry name" value="Glyco_hydro_27/36_CS"/>
</dbReference>
<comment type="catalytic activity">
    <reaction evidence="1 5">
        <text>Hydrolysis of terminal, non-reducing alpha-D-galactose residues in alpha-D-galactosides, including galactose oligosaccharides, galactomannans and galactolipids.</text>
        <dbReference type="EC" id="3.2.1.22"/>
    </reaction>
</comment>
<dbReference type="GO" id="GO:0004557">
    <property type="term" value="F:alpha-galactosidase activity"/>
    <property type="evidence" value="ECO:0007669"/>
    <property type="project" value="UniProtKB-UniRule"/>
</dbReference>
<evidence type="ECO:0000256" key="2">
    <source>
        <dbReference type="ARBA" id="ARBA00012755"/>
    </source>
</evidence>
<dbReference type="InterPro" id="IPR002252">
    <property type="entry name" value="Glyco_hydro_36"/>
</dbReference>
<dbReference type="InterPro" id="IPR013785">
    <property type="entry name" value="Aldolase_TIM"/>
</dbReference>
<dbReference type="OrthoDB" id="9758822at2"/>
<evidence type="ECO:0000256" key="4">
    <source>
        <dbReference type="ARBA" id="ARBA00023295"/>
    </source>
</evidence>
<keyword evidence="4 5" id="KW-0326">Glycosidase</keyword>
<evidence type="ECO:0000256" key="7">
    <source>
        <dbReference type="PIRSR" id="PIRSR005536-2"/>
    </source>
</evidence>
<dbReference type="PIRSF" id="PIRSF005536">
    <property type="entry name" value="Agal"/>
    <property type="match status" value="1"/>
</dbReference>
<protein>
    <recommendedName>
        <fullName evidence="2 5">Alpha-galactosidase</fullName>
        <ecNumber evidence="2 5">3.2.1.22</ecNumber>
    </recommendedName>
</protein>
<dbReference type="RefSeq" id="WP_130507177.1">
    <property type="nucleotide sequence ID" value="NZ_SHLC01000001.1"/>
</dbReference>
<dbReference type="GO" id="GO:0016052">
    <property type="term" value="P:carbohydrate catabolic process"/>
    <property type="evidence" value="ECO:0007669"/>
    <property type="project" value="InterPro"/>
</dbReference>
<accession>A0A4Q8AQR3</accession>
<evidence type="ECO:0000259" key="10">
    <source>
        <dbReference type="Pfam" id="PF16875"/>
    </source>
</evidence>
<keyword evidence="12" id="KW-1185">Reference proteome</keyword>
<dbReference type="Pfam" id="PF16874">
    <property type="entry name" value="Glyco_hydro_36C"/>
    <property type="match status" value="1"/>
</dbReference>
<feature type="binding site" evidence="7">
    <location>
        <position position="506"/>
    </location>
    <ligand>
        <name>substrate</name>
    </ligand>
</feature>
<dbReference type="Gene3D" id="2.60.40.1180">
    <property type="entry name" value="Golgi alpha-mannosidase II"/>
    <property type="match status" value="1"/>
</dbReference>
<dbReference type="Gene3D" id="2.70.98.60">
    <property type="entry name" value="alpha-galactosidase from lactobacil brevis"/>
    <property type="match status" value="1"/>
</dbReference>
<comment type="caution">
    <text evidence="11">The sequence shown here is derived from an EMBL/GenBank/DDBJ whole genome shotgun (WGS) entry which is preliminary data.</text>
</comment>
<dbReference type="PANTHER" id="PTHR43053">
    <property type="entry name" value="GLYCOSIDASE FAMILY 31"/>
    <property type="match status" value="1"/>
</dbReference>
<dbReference type="CDD" id="cd14791">
    <property type="entry name" value="GH36"/>
    <property type="match status" value="1"/>
</dbReference>
<gene>
    <name evidence="11" type="ORF">EV379_3459</name>
</gene>
<comment type="similarity">
    <text evidence="5">Belongs to the glycosyl hydrolase.</text>
</comment>
<evidence type="ECO:0000256" key="8">
    <source>
        <dbReference type="SAM" id="MobiDB-lite"/>
    </source>
</evidence>
<feature type="region of interest" description="Disordered" evidence="8">
    <location>
        <begin position="56"/>
        <end position="75"/>
    </location>
</feature>
<sequence>MPITPSASGDAWFLETPNTLYVIGLSELGVPDQRYWGPRLPASDWPQIVRKMRSRSLHSHGSRPSEVEEEVLPSGGSRWGVSSLDIVLDGGDRAPELGFTTAHIERSDSESHLALTLLDSKGMLAVTLHYRVREGSDVIERWTELSLDATAAGGARVHRLDSANWFIDDQDDYRYSSVNGYWAGETRLERGTLPTGELNFTSRTGLTSHGANPWIMLDDGTATEERGLVRTIALGWSGTWRLSTQRRAEGGVSVSGGFGHDGVVLTLAPGGALSTPASFGLLSTEGFGGASRSWHAFARESIRPSGDELNPVLYNSWEATEFDVTEEGQRALAEIAAGLGVELFVVDDGWFSTRTNDRSGLGDWAPNPERFPHGLHALREHITGLGMKFGLWVEPEMVNPDSALYREHPEWVLHFAGRRRAERRNQLVLNFARPDVRAWAAAWLDELVRENRLDFLKWDMNRPFTQAGWPGAADEQDSLWVEHTRGVYDIMAGLRAAHPRLRIEACAGGGGRIDLGMLANADQFWTSDNTDAIDRQPIQHGFSQIYPAIAMTNWVTDSPNPLTFREVPLEYRFHVAMTGILGIGGNLANWSEEERADAARLIEQYKGIREVVQLGEQYRIGGEPGAERSAVQYVHGDRVVVFCFEPRRTLDRGPRQLRLPGLDPRADYRVLDTGAVHSGSYLANRGLAFHEREHVIEATGSLRFSHRDFISSITELVRLG</sequence>
<evidence type="ECO:0000256" key="5">
    <source>
        <dbReference type="PIRNR" id="PIRNR005536"/>
    </source>
</evidence>
<feature type="active site" description="Proton donor" evidence="6">
    <location>
        <position position="528"/>
    </location>
</feature>
<feature type="binding site" evidence="7">
    <location>
        <position position="528"/>
    </location>
    <ligand>
        <name>substrate</name>
    </ligand>
</feature>
<dbReference type="InterPro" id="IPR050985">
    <property type="entry name" value="Alpha-glycosidase_related"/>
</dbReference>
<dbReference type="EC" id="3.2.1.22" evidence="2 5"/>
<evidence type="ECO:0000313" key="11">
    <source>
        <dbReference type="EMBL" id="RZU67082.1"/>
    </source>
</evidence>
<evidence type="ECO:0000256" key="3">
    <source>
        <dbReference type="ARBA" id="ARBA00022801"/>
    </source>
</evidence>
<dbReference type="SUPFAM" id="SSF51445">
    <property type="entry name" value="(Trans)glycosidases"/>
    <property type="match status" value="1"/>
</dbReference>
<feature type="binding site" evidence="7">
    <location>
        <begin position="457"/>
        <end position="461"/>
    </location>
    <ligand>
        <name>substrate</name>
    </ligand>
</feature>
<dbReference type="PROSITE" id="PS00512">
    <property type="entry name" value="ALPHA_GALACTOSIDASE"/>
    <property type="match status" value="1"/>
</dbReference>
<name>A0A4Q8AQR3_9MICO</name>
<reference evidence="11 12" key="1">
    <citation type="submission" date="2019-02" db="EMBL/GenBank/DDBJ databases">
        <title>Sequencing the genomes of 1000 actinobacteria strains.</title>
        <authorList>
            <person name="Klenk H.-P."/>
        </authorList>
    </citation>
    <scope>NUCLEOTIDE SEQUENCE [LARGE SCALE GENOMIC DNA]</scope>
    <source>
        <strain evidence="11 12">DSM 18319</strain>
    </source>
</reference>
<evidence type="ECO:0000313" key="12">
    <source>
        <dbReference type="Proteomes" id="UP000291483"/>
    </source>
</evidence>
<feature type="binding site" evidence="7">
    <location>
        <begin position="347"/>
        <end position="348"/>
    </location>
    <ligand>
        <name>substrate</name>
    </ligand>
</feature>
<evidence type="ECO:0000256" key="6">
    <source>
        <dbReference type="PIRSR" id="PIRSR005536-1"/>
    </source>
</evidence>
<feature type="domain" description="Glycosyl hydrolase family 36 N-terminal" evidence="10">
    <location>
        <begin position="30"/>
        <end position="261"/>
    </location>
</feature>
<dbReference type="PRINTS" id="PR00743">
    <property type="entry name" value="GLHYDRLASE36"/>
</dbReference>
<dbReference type="Pfam" id="PF16875">
    <property type="entry name" value="Glyco_hydro_36N"/>
    <property type="match status" value="1"/>
</dbReference>
<dbReference type="InterPro" id="IPR013780">
    <property type="entry name" value="Glyco_hydro_b"/>
</dbReference>
<feature type="domain" description="Glycosyl hydrolase family 36 C-terminal" evidence="9">
    <location>
        <begin position="629"/>
        <end position="713"/>
    </location>
</feature>
<dbReference type="PANTHER" id="PTHR43053:SF3">
    <property type="entry name" value="ALPHA-GALACTOSIDASE C-RELATED"/>
    <property type="match status" value="1"/>
</dbReference>
<feature type="active site" description="Nucleophile" evidence="6">
    <location>
        <position position="459"/>
    </location>
</feature>
<dbReference type="Proteomes" id="UP000291483">
    <property type="component" value="Unassembled WGS sequence"/>
</dbReference>
<dbReference type="Gene3D" id="3.20.20.70">
    <property type="entry name" value="Aldolase class I"/>
    <property type="match status" value="1"/>
</dbReference>
<dbReference type="FunFam" id="3.20.20.70:FF:000118">
    <property type="entry name" value="Alpha-galactosidase"/>
    <property type="match status" value="1"/>
</dbReference>
<dbReference type="InterPro" id="IPR031704">
    <property type="entry name" value="Glyco_hydro_36_N"/>
</dbReference>
<dbReference type="Pfam" id="PF02065">
    <property type="entry name" value="Melibiase"/>
    <property type="match status" value="1"/>
</dbReference>
<evidence type="ECO:0000259" key="9">
    <source>
        <dbReference type="Pfam" id="PF16874"/>
    </source>
</evidence>
<proteinExistence type="inferred from homology"/>
<keyword evidence="3 5" id="KW-0378">Hydrolase</keyword>
<dbReference type="InterPro" id="IPR017853">
    <property type="entry name" value="GH"/>
</dbReference>